<proteinExistence type="predicted"/>
<protein>
    <recommendedName>
        <fullName evidence="3">F-box domain-containing protein</fullName>
    </recommendedName>
</protein>
<organism evidence="1 2">
    <name type="scientific">Geotrichum candidum</name>
    <name type="common">Oospora lactis</name>
    <name type="synonym">Dipodascus geotrichum</name>
    <dbReference type="NCBI Taxonomy" id="1173061"/>
    <lineage>
        <taxon>Eukaryota</taxon>
        <taxon>Fungi</taxon>
        <taxon>Dikarya</taxon>
        <taxon>Ascomycota</taxon>
        <taxon>Saccharomycotina</taxon>
        <taxon>Dipodascomycetes</taxon>
        <taxon>Dipodascales</taxon>
        <taxon>Dipodascaceae</taxon>
        <taxon>Geotrichum</taxon>
    </lineage>
</organism>
<evidence type="ECO:0008006" key="3">
    <source>
        <dbReference type="Google" id="ProtNLM"/>
    </source>
</evidence>
<accession>A0A0J9X5S5</accession>
<dbReference type="AlphaFoldDB" id="A0A0J9X5S5"/>
<dbReference type="Proteomes" id="UP000242525">
    <property type="component" value="Unassembled WGS sequence"/>
</dbReference>
<evidence type="ECO:0000313" key="1">
    <source>
        <dbReference type="EMBL" id="CDO52561.1"/>
    </source>
</evidence>
<dbReference type="EMBL" id="CCBN010000003">
    <property type="protein sequence ID" value="CDO52561.1"/>
    <property type="molecule type" value="Genomic_DNA"/>
</dbReference>
<name>A0A0J9X5S5_GEOCN</name>
<dbReference type="Gene3D" id="3.80.10.10">
    <property type="entry name" value="Ribonuclease Inhibitor"/>
    <property type="match status" value="1"/>
</dbReference>
<comment type="caution">
    <text evidence="1">The sequence shown here is derived from an EMBL/GenBank/DDBJ whole genome shotgun (WGS) entry which is preliminary data.</text>
</comment>
<sequence length="544" mass="61558">MNLDSMPTDILFMIVNQLVCDLYAQKPIVPTQLLNLASTCKRFRQLICPYIFKTCMFESNHSETVTLLLDLDTVSSSNTCDIKEPVFFICYINNFGSPKSTYIPTNILQYINVLTLSDYFQPISLLDTKTGKLITYSDCSMIVDPLIMPNLSIVNITYCMHSSFWERTQHCADLGLYSYQPPLSVQLTFYTPMPQISQRLQKLVSSLTAVIETKCGHSFKLAWENISGMANLKTLSISPTDIEETPVICSESVDLVMRSLSSLTSLKNFYINEFDLMLPVDRSWLPGTVTTLECSTSNFTETMAPAVRKTNGNDAAIFFQSVKILTIVVKCDTAFSFKRLPFRNLTELRIIGNFPGLDQAGSTASKINGIIKNLIEQNIGIKRFFVVVSWRFDVALALKSLANAEQLSLSILEIAFQHNMSILDELFATLSVFCVNLRKLSVRVVSSYKLRPVLNDSFLAPFITRRCNNINLELSVHLKDVDERLAVRLEQKKGQPLEPKWYIPYLPLASTFGGSSQFVSRFRCKSCRKSLSYGNSYILYFVFE</sequence>
<reference evidence="1" key="1">
    <citation type="submission" date="2014-03" db="EMBL/GenBank/DDBJ databases">
        <authorList>
            <person name="Casaregola S."/>
        </authorList>
    </citation>
    <scope>NUCLEOTIDE SEQUENCE [LARGE SCALE GENOMIC DNA]</scope>
    <source>
        <strain evidence="1">CLIB 918</strain>
    </source>
</reference>
<evidence type="ECO:0000313" key="2">
    <source>
        <dbReference type="Proteomes" id="UP000242525"/>
    </source>
</evidence>
<dbReference type="InterPro" id="IPR032675">
    <property type="entry name" value="LRR_dom_sf"/>
</dbReference>
<keyword evidence="2" id="KW-1185">Reference proteome</keyword>
<gene>
    <name evidence="1" type="ORF">BN980_GECA03s03860g</name>
</gene>